<name>A0A9D9HG82_9SPIR</name>
<accession>A0A9D9HG82</accession>
<reference evidence="1" key="1">
    <citation type="submission" date="2020-10" db="EMBL/GenBank/DDBJ databases">
        <authorList>
            <person name="Gilroy R."/>
        </authorList>
    </citation>
    <scope>NUCLEOTIDE SEQUENCE</scope>
    <source>
        <strain evidence="1">B3-4054</strain>
    </source>
</reference>
<reference evidence="1" key="2">
    <citation type="journal article" date="2021" name="PeerJ">
        <title>Extensive microbial diversity within the chicken gut microbiome revealed by metagenomics and culture.</title>
        <authorList>
            <person name="Gilroy R."/>
            <person name="Ravi A."/>
            <person name="Getino M."/>
            <person name="Pursley I."/>
            <person name="Horton D.L."/>
            <person name="Alikhan N.F."/>
            <person name="Baker D."/>
            <person name="Gharbi K."/>
            <person name="Hall N."/>
            <person name="Watson M."/>
            <person name="Adriaenssens E.M."/>
            <person name="Foster-Nyarko E."/>
            <person name="Jarju S."/>
            <person name="Secka A."/>
            <person name="Antonio M."/>
            <person name="Oren A."/>
            <person name="Chaudhuri R.R."/>
            <person name="La Ragione R."/>
            <person name="Hildebrand F."/>
            <person name="Pallen M.J."/>
        </authorList>
    </citation>
    <scope>NUCLEOTIDE SEQUENCE</scope>
    <source>
        <strain evidence="1">B3-4054</strain>
    </source>
</reference>
<sequence>MLNPAQEIRARFGNVRRARGCWLYTEKNVRLLDLFLDAGAAVLGRRAGRAKLALKNALDRGLCGGMPVRLEQNLSRAACALTGTGKSAVWFPSQACAGNFCAEHGLHTAEWRPWLFAGDTWPSGAACGTEHPPVTVLSAPFPWGGAPDFSGVVAVFPETAGILLPESSAPPCLLAAITRALVELRRALPLFRDEDFAALLPANRDFPWERKGAWLFLRGGEIPQDRYQSFFCRCLDRGFLISPDPAIPSVLPLPCTVSPQERKSLRSALSGLPDW</sequence>
<protein>
    <submittedName>
        <fullName evidence="1">Uncharacterized protein</fullName>
    </submittedName>
</protein>
<organism evidence="1 2">
    <name type="scientific">Candidatus Avitreponema avistercoris</name>
    <dbReference type="NCBI Taxonomy" id="2840705"/>
    <lineage>
        <taxon>Bacteria</taxon>
        <taxon>Pseudomonadati</taxon>
        <taxon>Spirochaetota</taxon>
        <taxon>Spirochaetia</taxon>
        <taxon>Spirochaetales</taxon>
        <taxon>Candidatus Avitreponema</taxon>
    </lineage>
</organism>
<dbReference type="InterPro" id="IPR015424">
    <property type="entry name" value="PyrdxlP-dep_Trfase"/>
</dbReference>
<proteinExistence type="predicted"/>
<dbReference type="Proteomes" id="UP000823616">
    <property type="component" value="Unassembled WGS sequence"/>
</dbReference>
<comment type="caution">
    <text evidence="1">The sequence shown here is derived from an EMBL/GenBank/DDBJ whole genome shotgun (WGS) entry which is preliminary data.</text>
</comment>
<gene>
    <name evidence="1" type="ORF">IAA96_00790</name>
</gene>
<dbReference type="SUPFAM" id="SSF53383">
    <property type="entry name" value="PLP-dependent transferases"/>
    <property type="match status" value="1"/>
</dbReference>
<dbReference type="EMBL" id="JADIMS010000011">
    <property type="protein sequence ID" value="MBO8449624.1"/>
    <property type="molecule type" value="Genomic_DNA"/>
</dbReference>
<dbReference type="AlphaFoldDB" id="A0A9D9HG82"/>
<evidence type="ECO:0000313" key="2">
    <source>
        <dbReference type="Proteomes" id="UP000823616"/>
    </source>
</evidence>
<evidence type="ECO:0000313" key="1">
    <source>
        <dbReference type="EMBL" id="MBO8449624.1"/>
    </source>
</evidence>